<gene>
    <name evidence="1" type="ORF">B0J15DRAFT_548133</name>
</gene>
<evidence type="ECO:0008006" key="3">
    <source>
        <dbReference type="Google" id="ProtNLM"/>
    </source>
</evidence>
<comment type="caution">
    <text evidence="1">The sequence shown here is derived from an EMBL/GenBank/DDBJ whole genome shotgun (WGS) entry which is preliminary data.</text>
</comment>
<dbReference type="OrthoDB" id="2993351at2759"/>
<reference evidence="1" key="1">
    <citation type="journal article" date="2021" name="Nat. Commun.">
        <title>Genetic determinants of endophytism in the Arabidopsis root mycobiome.</title>
        <authorList>
            <person name="Mesny F."/>
            <person name="Miyauchi S."/>
            <person name="Thiergart T."/>
            <person name="Pickel B."/>
            <person name="Atanasova L."/>
            <person name="Karlsson M."/>
            <person name="Huettel B."/>
            <person name="Barry K.W."/>
            <person name="Haridas S."/>
            <person name="Chen C."/>
            <person name="Bauer D."/>
            <person name="Andreopoulos W."/>
            <person name="Pangilinan J."/>
            <person name="LaButti K."/>
            <person name="Riley R."/>
            <person name="Lipzen A."/>
            <person name="Clum A."/>
            <person name="Drula E."/>
            <person name="Henrissat B."/>
            <person name="Kohler A."/>
            <person name="Grigoriev I.V."/>
            <person name="Martin F.M."/>
            <person name="Hacquard S."/>
        </authorList>
    </citation>
    <scope>NUCLEOTIDE SEQUENCE</scope>
    <source>
        <strain evidence="1">FSSC 5 MPI-SDFR-AT-0091</strain>
    </source>
</reference>
<dbReference type="EMBL" id="JAGTJS010000008">
    <property type="protein sequence ID" value="KAH7260540.1"/>
    <property type="molecule type" value="Genomic_DNA"/>
</dbReference>
<evidence type="ECO:0000313" key="1">
    <source>
        <dbReference type="EMBL" id="KAH7260540.1"/>
    </source>
</evidence>
<dbReference type="PANTHER" id="PTHR40780">
    <property type="entry name" value="DUF3669 DOMAIN-CONTAINING PROTEIN"/>
    <property type="match status" value="1"/>
</dbReference>
<name>A0A9P9HN11_FUSSL</name>
<organism evidence="1 2">
    <name type="scientific">Fusarium solani</name>
    <name type="common">Filamentous fungus</name>
    <dbReference type="NCBI Taxonomy" id="169388"/>
    <lineage>
        <taxon>Eukaryota</taxon>
        <taxon>Fungi</taxon>
        <taxon>Dikarya</taxon>
        <taxon>Ascomycota</taxon>
        <taxon>Pezizomycotina</taxon>
        <taxon>Sordariomycetes</taxon>
        <taxon>Hypocreomycetidae</taxon>
        <taxon>Hypocreales</taxon>
        <taxon>Nectriaceae</taxon>
        <taxon>Fusarium</taxon>
        <taxon>Fusarium solani species complex</taxon>
    </lineage>
</organism>
<protein>
    <recommendedName>
        <fullName evidence="3">DUF3669 domain-containing protein</fullName>
    </recommendedName>
</protein>
<proteinExistence type="predicted"/>
<dbReference type="PANTHER" id="PTHR40780:SF2">
    <property type="entry name" value="DUF3669 DOMAIN-CONTAINING PROTEIN"/>
    <property type="match status" value="1"/>
</dbReference>
<evidence type="ECO:0000313" key="2">
    <source>
        <dbReference type="Proteomes" id="UP000736672"/>
    </source>
</evidence>
<keyword evidence="2" id="KW-1185">Reference proteome</keyword>
<sequence>MFSSSQVVVSQPWTLDEALGDALAFKPTWRKARKPKVFLPRAVPAGEPLEPLNSGRRHVIIVMDTNGFNSVIKLPRQGANPFLKTEGQIQKIVRQRFINHNCEVRIPEILFYDHHWHPKDCLGGPRGLVHAQNALCMERIPSLSSRARALLVEKLVPENERQAVRSNPLNKKLLARVYLGKSDYVDSPRRIYQNSDAFTLRDVVLSVDDMFKIGLDLDKIASEMGSALAIVHWSAMLDGRGIEFVLGSTENGQNALWVHDFDRCTFISLDIAGV</sequence>
<accession>A0A9P9HN11</accession>
<dbReference type="Proteomes" id="UP000736672">
    <property type="component" value="Unassembled WGS sequence"/>
</dbReference>
<dbReference type="AlphaFoldDB" id="A0A9P9HN11"/>